<proteinExistence type="inferred from homology"/>
<keyword evidence="2" id="KW-0647">Proteasome</keyword>
<comment type="similarity">
    <text evidence="1">Belongs to the Pup ligase/Pup deamidase family. Pup deamidase subfamily.</text>
</comment>
<evidence type="ECO:0000256" key="1">
    <source>
        <dbReference type="ARBA" id="ARBA00009114"/>
    </source>
</evidence>
<keyword evidence="3" id="KW-1185">Reference proteome</keyword>
<comment type="caution">
    <text evidence="2">The sequence shown here is derived from an EMBL/GenBank/DDBJ whole genome shotgun (WGS) entry which is preliminary data.</text>
</comment>
<dbReference type="InterPro" id="IPR022366">
    <property type="entry name" value="Pup_deamidase"/>
</dbReference>
<reference evidence="3" key="1">
    <citation type="submission" date="2021-02" db="EMBL/GenBank/DDBJ databases">
        <title>Leucobacter sp. CX169.</title>
        <authorList>
            <person name="Cheng Y."/>
        </authorList>
    </citation>
    <scope>NUCLEOTIDE SEQUENCE [LARGE SCALE GENOMIC DNA]</scope>
    <source>
        <strain evidence="3">JY899</strain>
    </source>
</reference>
<sequence>MTVRRVMGIETEYGICHASTLTSEEQSRAMIAAYGRALENIGYCDDVAWDMAGEVPLTFGSDVAHLLHRPASLTAQERAWQRGTTKMLRNGARFYVDHAHPEYATPECLGPRQAVHYDRAGEIILRRAMAQLETETGSSPALYKNNVDGKGAAYGCHENYLVERQVPFDDLVTALIPFLVTRPVLVGAGRVGLGPASDTPGFQLSQRADYIHELVGPNTTYDRPIVNTRDEPHADPNRFRRLHVINGDANCVPSNTLLKLGMTALVLWVLERDGVPSEWENLALADPIHAVREVSRDLTLSTPLELADGRTMTALEIQQAYQATASRTIHHHYAMIGSRADVETVDILDRWRDTIGLLTTDWRLTIGDVEWATKRALLEARMTRDGLGWDAPEIAAMDVQWADIRTTKSLPHQLMQRGILETLAPDEWLDRAEFVPPASTRAWLRGELIRRFPESVYSASWHSVVLEDADGFVRVPMTSPEDGSEVRMREGLDRCETIADVIAMLGESALTESDMFAKG</sequence>
<evidence type="ECO:0000313" key="3">
    <source>
        <dbReference type="Proteomes" id="UP000705983"/>
    </source>
</evidence>
<dbReference type="InterPro" id="IPR004347">
    <property type="entry name" value="Pup_ligase/deamidase"/>
</dbReference>
<dbReference type="GO" id="GO:0000502">
    <property type="term" value="C:proteasome complex"/>
    <property type="evidence" value="ECO:0007669"/>
    <property type="project" value="UniProtKB-KW"/>
</dbReference>
<evidence type="ECO:0000313" key="2">
    <source>
        <dbReference type="EMBL" id="MBM9432558.1"/>
    </source>
</evidence>
<organism evidence="2 3">
    <name type="scientific">Flaviflexus equikiangi</name>
    <dbReference type="NCBI Taxonomy" id="2758573"/>
    <lineage>
        <taxon>Bacteria</taxon>
        <taxon>Bacillati</taxon>
        <taxon>Actinomycetota</taxon>
        <taxon>Actinomycetes</taxon>
        <taxon>Actinomycetales</taxon>
        <taxon>Actinomycetaceae</taxon>
        <taxon>Flaviflexus</taxon>
    </lineage>
</organism>
<dbReference type="EMBL" id="JAFFJS010000001">
    <property type="protein sequence ID" value="MBM9432558.1"/>
    <property type="molecule type" value="Genomic_DNA"/>
</dbReference>
<dbReference type="RefSeq" id="WP_187996066.1">
    <property type="nucleotide sequence ID" value="NZ_JACEXG010000001.1"/>
</dbReference>
<dbReference type="PANTHER" id="PTHR42307:SF2">
    <property type="entry name" value="PUP DEAMIDASE_DEPUPYLASE"/>
    <property type="match status" value="1"/>
</dbReference>
<gene>
    <name evidence="2" type="ORF">JVW63_02415</name>
</gene>
<dbReference type="NCBIfam" id="TIGR03688">
    <property type="entry name" value="depupylase_Dop"/>
    <property type="match status" value="1"/>
</dbReference>
<accession>A0ABS2TDZ2</accession>
<dbReference type="PANTHER" id="PTHR42307">
    <property type="entry name" value="PUP DEAMIDASE/DEPUPYLASE"/>
    <property type="match status" value="1"/>
</dbReference>
<dbReference type="Pfam" id="PF03136">
    <property type="entry name" value="Pup_ligase"/>
    <property type="match status" value="1"/>
</dbReference>
<dbReference type="Proteomes" id="UP000705983">
    <property type="component" value="Unassembled WGS sequence"/>
</dbReference>
<protein>
    <submittedName>
        <fullName evidence="2">Proteasome accessory factor PafA2</fullName>
    </submittedName>
</protein>
<name>A0ABS2TDZ2_9ACTO</name>